<name>A0A518C433_9BACT</name>
<evidence type="ECO:0000313" key="1">
    <source>
        <dbReference type="EMBL" id="QDU73972.1"/>
    </source>
</evidence>
<gene>
    <name evidence="1" type="ORF">Pan97_09720</name>
</gene>
<protein>
    <submittedName>
        <fullName evidence="1">Uncharacterized protein</fullName>
    </submittedName>
</protein>
<proteinExistence type="predicted"/>
<dbReference type="Proteomes" id="UP000318626">
    <property type="component" value="Chromosome"/>
</dbReference>
<keyword evidence="2" id="KW-1185">Reference proteome</keyword>
<sequence>MKSTRSYRGWVALGITGLCIAGIWGIVLPALAQTEIVREREAFLEANRINPAAMFYTELECLDPDK</sequence>
<dbReference type="EMBL" id="CP036289">
    <property type="protein sequence ID" value="QDU73972.1"/>
    <property type="molecule type" value="Genomic_DNA"/>
</dbReference>
<reference evidence="2" key="1">
    <citation type="submission" date="2019-02" db="EMBL/GenBank/DDBJ databases">
        <title>Deep-cultivation of Planctomycetes and their phenomic and genomic characterization uncovers novel biology.</title>
        <authorList>
            <person name="Wiegand S."/>
            <person name="Jogler M."/>
            <person name="Boedeker C."/>
            <person name="Pinto D."/>
            <person name="Vollmers J."/>
            <person name="Rivas-Marin E."/>
            <person name="Kohn T."/>
            <person name="Peeters S.H."/>
            <person name="Heuer A."/>
            <person name="Rast P."/>
            <person name="Oberbeckmann S."/>
            <person name="Bunk B."/>
            <person name="Jeske O."/>
            <person name="Meyerdierks A."/>
            <person name="Storesund J.E."/>
            <person name="Kallscheuer N."/>
            <person name="Luecker S."/>
            <person name="Lage O.M."/>
            <person name="Pohl T."/>
            <person name="Merkel B.J."/>
            <person name="Hornburger P."/>
            <person name="Mueller R.-W."/>
            <person name="Bruemmer F."/>
            <person name="Labrenz M."/>
            <person name="Spormann A.M."/>
            <person name="Op den Camp H."/>
            <person name="Overmann J."/>
            <person name="Amann R."/>
            <person name="Jetten M.S.M."/>
            <person name="Mascher T."/>
            <person name="Medema M.H."/>
            <person name="Devos D.P."/>
            <person name="Kaster A.-K."/>
            <person name="Ovreas L."/>
            <person name="Rohde M."/>
            <person name="Galperin M.Y."/>
            <person name="Jogler C."/>
        </authorList>
    </citation>
    <scope>NUCLEOTIDE SEQUENCE [LARGE SCALE GENOMIC DNA]</scope>
    <source>
        <strain evidence="2">Pan97</strain>
    </source>
</reference>
<evidence type="ECO:0000313" key="2">
    <source>
        <dbReference type="Proteomes" id="UP000318626"/>
    </source>
</evidence>
<dbReference type="OrthoDB" id="284920at2"/>
<dbReference type="RefSeq" id="WP_144970980.1">
    <property type="nucleotide sequence ID" value="NZ_CP036289.1"/>
</dbReference>
<dbReference type="KEGG" id="bvo:Pan97_09720"/>
<organism evidence="1 2">
    <name type="scientific">Bremerella volcania</name>
    <dbReference type="NCBI Taxonomy" id="2527984"/>
    <lineage>
        <taxon>Bacteria</taxon>
        <taxon>Pseudomonadati</taxon>
        <taxon>Planctomycetota</taxon>
        <taxon>Planctomycetia</taxon>
        <taxon>Pirellulales</taxon>
        <taxon>Pirellulaceae</taxon>
        <taxon>Bremerella</taxon>
    </lineage>
</organism>
<accession>A0A518C433</accession>
<dbReference type="AlphaFoldDB" id="A0A518C433"/>